<dbReference type="AlphaFoldDB" id="A0A6S7KRN2"/>
<sequence>MEDGHEISSSTQKSNNNLILAQSLINLIDNHSEGTDKVMDGNNGETQKLVEELNTEILTTSTAAVKAKLSKDSSAKLHGKRDKIMEYCRYKFPNFPKDKPLRRITRSGGNSANEKLASDIIALVKYCCSEEITVEINELFKKSSSVHPEMSFSSSQGQKITNCTDIDQFTSLAENLDIKLCTLREDFDQTVTCLKDEISELKSDLCAKQAKIQALESELATFKGNCKSSLENTKAKLESCEIELNKNEENIAKHESNFQKLSKDLEKLRKETKEIGKVKSISKNPLAITIENQSSESNKNIYVEAANTILSSEEIKTKKTDKAKSIRENSLATTIEILSPEANKNTYAAAVNINANLSPENHSSVPKTNPTKHSSKDSSQLLKPAKGNNSPNKQHSHEAHSDHSATSSVNDDHDLFVGVEKRKIKRLYLGGVREGVTDKLISNYINKKGITPTFVRLMKSKRKGTVAVR</sequence>
<protein>
    <submittedName>
        <fullName evidence="3">Uncharacterized protein</fullName>
    </submittedName>
</protein>
<evidence type="ECO:0000313" key="3">
    <source>
        <dbReference type="EMBL" id="CAB4044850.1"/>
    </source>
</evidence>
<dbReference type="Gene3D" id="1.10.287.1490">
    <property type="match status" value="1"/>
</dbReference>
<keyword evidence="1" id="KW-0175">Coiled coil</keyword>
<gene>
    <name evidence="3" type="ORF">PACLA_8A010361</name>
</gene>
<evidence type="ECO:0000256" key="1">
    <source>
        <dbReference type="SAM" id="Coils"/>
    </source>
</evidence>
<feature type="non-terminal residue" evidence="3">
    <location>
        <position position="469"/>
    </location>
</feature>
<organism evidence="3 4">
    <name type="scientific">Paramuricea clavata</name>
    <name type="common">Red gorgonian</name>
    <name type="synonym">Violescent sea-whip</name>
    <dbReference type="NCBI Taxonomy" id="317549"/>
    <lineage>
        <taxon>Eukaryota</taxon>
        <taxon>Metazoa</taxon>
        <taxon>Cnidaria</taxon>
        <taxon>Anthozoa</taxon>
        <taxon>Octocorallia</taxon>
        <taxon>Malacalcyonacea</taxon>
        <taxon>Plexauridae</taxon>
        <taxon>Paramuricea</taxon>
    </lineage>
</organism>
<comment type="caution">
    <text evidence="3">The sequence shown here is derived from an EMBL/GenBank/DDBJ whole genome shotgun (WGS) entry which is preliminary data.</text>
</comment>
<name>A0A6S7KRN2_PARCT</name>
<dbReference type="OrthoDB" id="6082704at2759"/>
<dbReference type="EMBL" id="CACRXK020036547">
    <property type="protein sequence ID" value="CAB4044850.1"/>
    <property type="molecule type" value="Genomic_DNA"/>
</dbReference>
<evidence type="ECO:0000256" key="2">
    <source>
        <dbReference type="SAM" id="MobiDB-lite"/>
    </source>
</evidence>
<proteinExistence type="predicted"/>
<accession>A0A6S7KRN2</accession>
<evidence type="ECO:0000313" key="4">
    <source>
        <dbReference type="Proteomes" id="UP001152795"/>
    </source>
</evidence>
<dbReference type="Proteomes" id="UP001152795">
    <property type="component" value="Unassembled WGS sequence"/>
</dbReference>
<feature type="coiled-coil region" evidence="1">
    <location>
        <begin position="230"/>
        <end position="271"/>
    </location>
</feature>
<feature type="compositionally biased region" description="Polar residues" evidence="2">
    <location>
        <begin position="357"/>
        <end position="393"/>
    </location>
</feature>
<reference evidence="3" key="1">
    <citation type="submission" date="2020-04" db="EMBL/GenBank/DDBJ databases">
        <authorList>
            <person name="Alioto T."/>
            <person name="Alioto T."/>
            <person name="Gomez Garrido J."/>
        </authorList>
    </citation>
    <scope>NUCLEOTIDE SEQUENCE</scope>
    <source>
        <strain evidence="3">A484AB</strain>
    </source>
</reference>
<keyword evidence="4" id="KW-1185">Reference proteome</keyword>
<feature type="region of interest" description="Disordered" evidence="2">
    <location>
        <begin position="357"/>
        <end position="410"/>
    </location>
</feature>